<dbReference type="RefSeq" id="XP_001615606.1">
    <property type="nucleotide sequence ID" value="XM_001615556.1"/>
</dbReference>
<feature type="domain" description="RRM" evidence="6">
    <location>
        <begin position="83"/>
        <end position="169"/>
    </location>
</feature>
<dbReference type="PANTHER" id="PTHR23139">
    <property type="entry name" value="RNA-BINDING PROTEIN"/>
    <property type="match status" value="1"/>
</dbReference>
<evidence type="ECO:0000259" key="6">
    <source>
        <dbReference type="PROSITE" id="PS50102"/>
    </source>
</evidence>
<evidence type="ECO:0000256" key="5">
    <source>
        <dbReference type="SAM" id="MobiDB-lite"/>
    </source>
</evidence>
<dbReference type="SUPFAM" id="SSF54928">
    <property type="entry name" value="RNA-binding domain, RBD"/>
    <property type="match status" value="1"/>
</dbReference>
<protein>
    <submittedName>
        <fullName evidence="7">Splicing factor, putative</fullName>
    </submittedName>
</protein>
<keyword evidence="1" id="KW-0507">mRNA processing</keyword>
<feature type="region of interest" description="Disordered" evidence="5">
    <location>
        <begin position="1"/>
        <end position="26"/>
    </location>
</feature>
<feature type="region of interest" description="Disordered" evidence="5">
    <location>
        <begin position="240"/>
        <end position="262"/>
    </location>
</feature>
<feature type="compositionally biased region" description="Pro residues" evidence="5">
    <location>
        <begin position="241"/>
        <end position="252"/>
    </location>
</feature>
<dbReference type="Proteomes" id="UP000008333">
    <property type="component" value="Unassembled WGS sequence"/>
</dbReference>
<feature type="compositionally biased region" description="Low complexity" evidence="5">
    <location>
        <begin position="1"/>
        <end position="12"/>
    </location>
</feature>
<evidence type="ECO:0000313" key="8">
    <source>
        <dbReference type="Proteomes" id="UP000008333"/>
    </source>
</evidence>
<reference evidence="7 8" key="1">
    <citation type="journal article" date="2008" name="Nature">
        <title>Comparative genomics of the neglected human malaria parasite Plasmodium vivax.</title>
        <authorList>
            <person name="Carlton J.M."/>
            <person name="Adams J.H."/>
            <person name="Silva J.C."/>
            <person name="Bidwell S.L."/>
            <person name="Lorenzi H."/>
            <person name="Caler E."/>
            <person name="Crabtree J."/>
            <person name="Angiuoli S.V."/>
            <person name="Merino E.F."/>
            <person name="Amedeo P."/>
            <person name="Cheng Q."/>
            <person name="Coulson R.M."/>
            <person name="Crabb B.S."/>
            <person name="Del Portillo H.A."/>
            <person name="Essien K."/>
            <person name="Feldblyum T.V."/>
            <person name="Fernandez-Becerra C."/>
            <person name="Gilson P.R."/>
            <person name="Gueye A.H."/>
            <person name="Guo X."/>
            <person name="Kang'a S."/>
            <person name="Kooij T.W."/>
            <person name="Korsinczky M."/>
            <person name="Meyer E.V."/>
            <person name="Nene V."/>
            <person name="Paulsen I."/>
            <person name="White O."/>
            <person name="Ralph S.A."/>
            <person name="Ren Q."/>
            <person name="Sargeant T.J."/>
            <person name="Salzberg S.L."/>
            <person name="Stoeckert C.J."/>
            <person name="Sullivan S.A."/>
            <person name="Yamamoto M.M."/>
            <person name="Hoffman S.L."/>
            <person name="Wortman J.R."/>
            <person name="Gardner M.J."/>
            <person name="Galinski M.R."/>
            <person name="Barnwell J.W."/>
            <person name="Fraser-Liggett C.M."/>
        </authorList>
    </citation>
    <scope>NUCLEOTIDE SEQUENCE [LARGE SCALE GENOMIC DNA]</scope>
    <source>
        <strain evidence="7 8">Salvador I</strain>
    </source>
</reference>
<evidence type="ECO:0000256" key="2">
    <source>
        <dbReference type="ARBA" id="ARBA00022884"/>
    </source>
</evidence>
<dbReference type="KEGG" id="pvx:PVX_116560"/>
<dbReference type="InterPro" id="IPR000504">
    <property type="entry name" value="RRM_dom"/>
</dbReference>
<dbReference type="SMART" id="SM00360">
    <property type="entry name" value="RRM"/>
    <property type="match status" value="2"/>
</dbReference>
<dbReference type="GO" id="GO:0006397">
    <property type="term" value="P:mRNA processing"/>
    <property type="evidence" value="ECO:0007669"/>
    <property type="project" value="UniProtKB-KW"/>
</dbReference>
<sequence length="380" mass="41596">MMSSRLNRNLSSSHERSRSRERRRRKLQAECIKKAGGFKKLADMEGHETTSVFWDGFQWVAKTNQSCTTHLDPAVMNSTRKLRRLYFGNLPLHLGLTENDFQESVWDEMKKRKFCNDEKINPVLYVWFAKDKGNYGFVEFSTVEETERALTMDGMLCKGVALKVSRPNDYSTNTVKHNQPALLQGVALASGVSGVSGVGGVSGVSGVSGMVSGMVSGVVSGVVSGIGGVGGVGGVVGVHGKPPPPPGAPPPSVLREPVDPAHDQSDLETKYLRVLEIVSEESVRNEDPSALLEDIKEGFHSQGIIIEAILITPKYAQLTPFSIGDVLIEFESASSVDSSIANMSNRKYEGRVIRMAKLDQATYDQHVRPIIRDLYEQNGI</sequence>
<evidence type="ECO:0000313" key="7">
    <source>
        <dbReference type="EMBL" id="EDL45879.1"/>
    </source>
</evidence>
<dbReference type="AlphaFoldDB" id="A5K2X5"/>
<dbReference type="EMBL" id="AAKM01000004">
    <property type="protein sequence ID" value="EDL45879.1"/>
    <property type="molecule type" value="Genomic_DNA"/>
</dbReference>
<dbReference type="GO" id="GO:0008380">
    <property type="term" value="P:RNA splicing"/>
    <property type="evidence" value="ECO:0007669"/>
    <property type="project" value="UniProtKB-KW"/>
</dbReference>
<keyword evidence="3" id="KW-0508">mRNA splicing</keyword>
<dbReference type="CDD" id="cd12232">
    <property type="entry name" value="RRM3_U2AF65"/>
    <property type="match status" value="1"/>
</dbReference>
<evidence type="ECO:0000256" key="3">
    <source>
        <dbReference type="ARBA" id="ARBA00023187"/>
    </source>
</evidence>
<dbReference type="InterPro" id="IPR012677">
    <property type="entry name" value="Nucleotide-bd_a/b_plait_sf"/>
</dbReference>
<keyword evidence="2 4" id="KW-0694">RNA-binding</keyword>
<evidence type="ECO:0000256" key="1">
    <source>
        <dbReference type="ARBA" id="ARBA00022664"/>
    </source>
</evidence>
<gene>
    <name evidence="7" type="ORF">PVX_116560</name>
</gene>
<keyword evidence="8" id="KW-1185">Reference proteome</keyword>
<dbReference type="InParanoid" id="A5K2X5"/>
<accession>A5K2X5</accession>
<organism evidence="7 8">
    <name type="scientific">Plasmodium vivax (strain Salvador I)</name>
    <dbReference type="NCBI Taxonomy" id="126793"/>
    <lineage>
        <taxon>Eukaryota</taxon>
        <taxon>Sar</taxon>
        <taxon>Alveolata</taxon>
        <taxon>Apicomplexa</taxon>
        <taxon>Aconoidasida</taxon>
        <taxon>Haemosporida</taxon>
        <taxon>Plasmodiidae</taxon>
        <taxon>Plasmodium</taxon>
        <taxon>Plasmodium (Plasmodium)</taxon>
    </lineage>
</organism>
<comment type="caution">
    <text evidence="7">The sequence shown here is derived from an EMBL/GenBank/DDBJ whole genome shotgun (WGS) entry which is preliminary data.</text>
</comment>
<dbReference type="PROSITE" id="PS50102">
    <property type="entry name" value="RRM"/>
    <property type="match status" value="1"/>
</dbReference>
<dbReference type="STRING" id="126793.A5K2X5"/>
<proteinExistence type="predicted"/>
<dbReference type="InterPro" id="IPR035979">
    <property type="entry name" value="RBD_domain_sf"/>
</dbReference>
<dbReference type="Gene3D" id="3.30.70.330">
    <property type="match status" value="2"/>
</dbReference>
<dbReference type="GO" id="GO:0003723">
    <property type="term" value="F:RNA binding"/>
    <property type="evidence" value="ECO:0007669"/>
    <property type="project" value="UniProtKB-UniRule"/>
</dbReference>
<dbReference type="OMA" id="IWNEMRN"/>
<name>A5K2X5_PLAVS</name>
<evidence type="ECO:0000256" key="4">
    <source>
        <dbReference type="PROSITE-ProRule" id="PRU00176"/>
    </source>
</evidence>
<dbReference type="GeneID" id="5474896"/>